<evidence type="ECO:0000256" key="11">
    <source>
        <dbReference type="ARBA" id="ARBA00022840"/>
    </source>
</evidence>
<dbReference type="InterPro" id="IPR036641">
    <property type="entry name" value="HPT_dom_sf"/>
</dbReference>
<dbReference type="InterPro" id="IPR036061">
    <property type="entry name" value="CheW-like_dom_sf"/>
</dbReference>
<keyword evidence="8" id="KW-0808">Transferase</keyword>
<feature type="domain" description="CheW-like" evidence="16">
    <location>
        <begin position="534"/>
        <end position="662"/>
    </location>
</feature>
<dbReference type="SUPFAM" id="SSF47384">
    <property type="entry name" value="Homodimeric domain of signal transducing histidine kinase"/>
    <property type="match status" value="1"/>
</dbReference>
<dbReference type="SMART" id="SM00387">
    <property type="entry name" value="HATPase_c"/>
    <property type="match status" value="1"/>
</dbReference>
<dbReference type="EC" id="2.7.13.3" evidence="3"/>
<dbReference type="PROSITE" id="PS50851">
    <property type="entry name" value="CHEW"/>
    <property type="match status" value="1"/>
</dbReference>
<dbReference type="InterPro" id="IPR037052">
    <property type="entry name" value="CheA-like_P2_sf"/>
</dbReference>
<dbReference type="InterPro" id="IPR051315">
    <property type="entry name" value="Bact_Chemotaxis_CheA"/>
</dbReference>
<dbReference type="FunFam" id="3.30.565.10:FF:000016">
    <property type="entry name" value="Chemotaxis protein CheA, putative"/>
    <property type="match status" value="1"/>
</dbReference>
<comment type="catalytic activity">
    <reaction evidence="1">
        <text>ATP + protein L-histidine = ADP + protein N-phospho-L-histidine.</text>
        <dbReference type="EC" id="2.7.13.3"/>
    </reaction>
</comment>
<dbReference type="Pfam" id="PF01584">
    <property type="entry name" value="CheW"/>
    <property type="match status" value="1"/>
</dbReference>
<evidence type="ECO:0000256" key="3">
    <source>
        <dbReference type="ARBA" id="ARBA00012438"/>
    </source>
</evidence>
<feature type="domain" description="HPt" evidence="17">
    <location>
        <begin position="1"/>
        <end position="103"/>
    </location>
</feature>
<dbReference type="SMART" id="SM00260">
    <property type="entry name" value="CheW"/>
    <property type="match status" value="1"/>
</dbReference>
<dbReference type="InterPro" id="IPR036097">
    <property type="entry name" value="HisK_dim/P_sf"/>
</dbReference>
<evidence type="ECO:0000256" key="7">
    <source>
        <dbReference type="ARBA" id="ARBA00022553"/>
    </source>
</evidence>
<proteinExistence type="predicted"/>
<evidence type="ECO:0000256" key="12">
    <source>
        <dbReference type="ARBA" id="ARBA00023012"/>
    </source>
</evidence>
<accession>A0AA49JZC4</accession>
<dbReference type="GO" id="GO:0006935">
    <property type="term" value="P:chemotaxis"/>
    <property type="evidence" value="ECO:0007669"/>
    <property type="project" value="UniProtKB-KW"/>
</dbReference>
<reference evidence="19" key="1">
    <citation type="submission" date="2023-07" db="EMBL/GenBank/DDBJ databases">
        <authorList>
            <person name="Haufschild T."/>
            <person name="Kallscheuer N."/>
            <person name="Hammer J."/>
            <person name="Kohn T."/>
            <person name="Kabuu M."/>
            <person name="Jogler M."/>
            <person name="Wohfarth N."/>
            <person name="Heuer A."/>
            <person name="Rohde M."/>
            <person name="van Teeseling M.C.F."/>
            <person name="Jogler C."/>
        </authorList>
    </citation>
    <scope>NUCLEOTIDE SEQUENCE</scope>
    <source>
        <strain evidence="18">Strain 138</strain>
        <strain evidence="19">Strain 318</strain>
    </source>
</reference>
<comment type="function">
    <text evidence="13">Involved in the transmission of sensory signals from the chemoreceptors to the flagellar motors. CheA is autophosphorylated; it can transfer its phosphate group to either CheB or CheY.</text>
</comment>
<dbReference type="InterPro" id="IPR002545">
    <property type="entry name" value="CheW-lke_dom"/>
</dbReference>
<evidence type="ECO:0000256" key="9">
    <source>
        <dbReference type="ARBA" id="ARBA00022741"/>
    </source>
</evidence>
<dbReference type="Pfam" id="PF01627">
    <property type="entry name" value="Hpt"/>
    <property type="match status" value="1"/>
</dbReference>
<protein>
    <recommendedName>
        <fullName evidence="4">Chemotaxis protein CheA</fullName>
        <ecNumber evidence="3">2.7.13.3</ecNumber>
    </recommendedName>
</protein>
<evidence type="ECO:0000256" key="1">
    <source>
        <dbReference type="ARBA" id="ARBA00000085"/>
    </source>
</evidence>
<dbReference type="Pfam" id="PF02895">
    <property type="entry name" value="H-kinase_dim"/>
    <property type="match status" value="1"/>
</dbReference>
<evidence type="ECO:0000259" key="15">
    <source>
        <dbReference type="PROSITE" id="PS50109"/>
    </source>
</evidence>
<dbReference type="PANTHER" id="PTHR43395:SF10">
    <property type="entry name" value="CHEMOTAXIS PROTEIN CHEA"/>
    <property type="match status" value="1"/>
</dbReference>
<keyword evidence="7 14" id="KW-0597">Phosphoprotein</keyword>
<dbReference type="Pfam" id="PF07194">
    <property type="entry name" value="P2"/>
    <property type="match status" value="1"/>
</dbReference>
<dbReference type="InterPro" id="IPR008207">
    <property type="entry name" value="Sig_transdc_His_kin_Hpt_dom"/>
</dbReference>
<gene>
    <name evidence="18" type="ORF">Strain138_001249</name>
    <name evidence="19" type="ORF">Strain318_001249</name>
</gene>
<dbReference type="InterPro" id="IPR010808">
    <property type="entry name" value="CheA_P2-bd"/>
</dbReference>
<dbReference type="InterPro" id="IPR035891">
    <property type="entry name" value="CheY-binding_CheA"/>
</dbReference>
<dbReference type="InterPro" id="IPR036890">
    <property type="entry name" value="HATPase_C_sf"/>
</dbReference>
<dbReference type="InterPro" id="IPR004358">
    <property type="entry name" value="Sig_transdc_His_kin-like_C"/>
</dbReference>
<name>A0AA49JZC4_9BACT</name>
<keyword evidence="12" id="KW-0902">Two-component regulatory system</keyword>
<keyword evidence="5" id="KW-0963">Cytoplasm</keyword>
<dbReference type="PROSITE" id="PS50894">
    <property type="entry name" value="HPT"/>
    <property type="match status" value="1"/>
</dbReference>
<evidence type="ECO:0000256" key="10">
    <source>
        <dbReference type="ARBA" id="ARBA00022777"/>
    </source>
</evidence>
<dbReference type="SMART" id="SM01231">
    <property type="entry name" value="H-kinase_dim"/>
    <property type="match status" value="1"/>
</dbReference>
<dbReference type="Gene3D" id="3.30.565.10">
    <property type="entry name" value="Histidine kinase-like ATPase, C-terminal domain"/>
    <property type="match status" value="1"/>
</dbReference>
<dbReference type="InterPro" id="IPR004105">
    <property type="entry name" value="CheA-like_dim"/>
</dbReference>
<dbReference type="PRINTS" id="PR00344">
    <property type="entry name" value="BCTRLSENSOR"/>
</dbReference>
<dbReference type="SUPFAM" id="SSF50341">
    <property type="entry name" value="CheW-like"/>
    <property type="match status" value="1"/>
</dbReference>
<keyword evidence="9" id="KW-0547">Nucleotide-binding</keyword>
<dbReference type="Proteomes" id="UP001229955">
    <property type="component" value="Chromosome"/>
</dbReference>
<accession>A0AA49JU65</accession>
<dbReference type="InterPro" id="IPR005467">
    <property type="entry name" value="His_kinase_dom"/>
</dbReference>
<evidence type="ECO:0000313" key="20">
    <source>
        <dbReference type="Proteomes" id="UP001229955"/>
    </source>
</evidence>
<keyword evidence="6" id="KW-0145">Chemotaxis</keyword>
<comment type="subcellular location">
    <subcellularLocation>
        <location evidence="2">Cytoplasm</location>
    </subcellularLocation>
</comment>
<dbReference type="Gene3D" id="3.30.70.1110">
    <property type="entry name" value="Histidine kinase CheA-like, P2 response regulator-binding domain"/>
    <property type="match status" value="1"/>
</dbReference>
<evidence type="ECO:0000256" key="2">
    <source>
        <dbReference type="ARBA" id="ARBA00004496"/>
    </source>
</evidence>
<dbReference type="InterPro" id="IPR037006">
    <property type="entry name" value="CheA-like_homodim_sf"/>
</dbReference>
<dbReference type="EMBL" id="CP130612">
    <property type="protein sequence ID" value="WKW11978.1"/>
    <property type="molecule type" value="Genomic_DNA"/>
</dbReference>
<dbReference type="PANTHER" id="PTHR43395">
    <property type="entry name" value="SENSOR HISTIDINE KINASE CHEA"/>
    <property type="match status" value="1"/>
</dbReference>
<keyword evidence="11" id="KW-0067">ATP-binding</keyword>
<evidence type="ECO:0000259" key="16">
    <source>
        <dbReference type="PROSITE" id="PS50851"/>
    </source>
</evidence>
<evidence type="ECO:0000256" key="8">
    <source>
        <dbReference type="ARBA" id="ARBA00022679"/>
    </source>
</evidence>
<dbReference type="AlphaFoldDB" id="A0AA49JZC4"/>
<evidence type="ECO:0000256" key="14">
    <source>
        <dbReference type="PROSITE-ProRule" id="PRU00110"/>
    </source>
</evidence>
<dbReference type="Gene3D" id="1.20.120.160">
    <property type="entry name" value="HPT domain"/>
    <property type="match status" value="1"/>
</dbReference>
<dbReference type="CDD" id="cd00731">
    <property type="entry name" value="CheA_reg"/>
    <property type="match status" value="1"/>
</dbReference>
<dbReference type="SMART" id="SM00073">
    <property type="entry name" value="HPT"/>
    <property type="match status" value="1"/>
</dbReference>
<evidence type="ECO:0000313" key="19">
    <source>
        <dbReference type="EMBL" id="WKW14887.1"/>
    </source>
</evidence>
<evidence type="ECO:0000313" key="18">
    <source>
        <dbReference type="EMBL" id="WKW11978.1"/>
    </source>
</evidence>
<dbReference type="InterPro" id="IPR003594">
    <property type="entry name" value="HATPase_dom"/>
</dbReference>
<dbReference type="GO" id="GO:0000155">
    <property type="term" value="F:phosphorelay sensor kinase activity"/>
    <property type="evidence" value="ECO:0007669"/>
    <property type="project" value="InterPro"/>
</dbReference>
<dbReference type="Gene3D" id="1.10.287.560">
    <property type="entry name" value="Histidine kinase CheA-like, homodimeric domain"/>
    <property type="match status" value="1"/>
</dbReference>
<dbReference type="Gene3D" id="2.30.30.40">
    <property type="entry name" value="SH3 Domains"/>
    <property type="match status" value="1"/>
</dbReference>
<feature type="domain" description="Histidine kinase" evidence="15">
    <location>
        <begin position="283"/>
        <end position="532"/>
    </location>
</feature>
<dbReference type="RefSeq" id="WP_367887656.1">
    <property type="nucleotide sequence ID" value="NZ_CP130612.1"/>
</dbReference>
<dbReference type="GO" id="GO:0005737">
    <property type="term" value="C:cytoplasm"/>
    <property type="evidence" value="ECO:0007669"/>
    <property type="project" value="UniProtKB-SubCell"/>
</dbReference>
<evidence type="ECO:0000256" key="4">
    <source>
        <dbReference type="ARBA" id="ARBA00021495"/>
    </source>
</evidence>
<evidence type="ECO:0000256" key="6">
    <source>
        <dbReference type="ARBA" id="ARBA00022500"/>
    </source>
</evidence>
<dbReference type="CDD" id="cd00088">
    <property type="entry name" value="HPT"/>
    <property type="match status" value="1"/>
</dbReference>
<keyword evidence="20" id="KW-1185">Reference proteome</keyword>
<sequence>MDPSRYADLFRTESREQLSALNRALLAIEQGDDPAEPVAAIFRGVHTIKGMSATMGYSAVAEFSHELESLLAKVRDGEQSVSAELMDALFAAADALEDGIEHAREGTALTPAMQSALERLHDIAGGRSTAEFRVMRASGVVKLPAEALDPLDGEGTLVHVVQEPTAVLPGVRAFMAVQRLRALGEVLACVPSADALQAATTPQAFSVRMQTAAGAAELEHAVRGAGDVLSVRVEERAAAARPIVEAPSVTVESPSVTLHPMRRVSDILEATDALGPAERGAAPRARHVRIELARLDSLLDLAGELVIVRGRLQSLVARQGDAALREAMDDATRLIADLQSEIMTSRLVPVGQVFDRFPRLVRDVARALGKDVLFTIEGKEIELDRSVLDEIGEPVVHLLRNAVDHGLEAPAQREAAGKPRAGRLVLAAHRDRNAVVITVRDDGRGIDRRRVLARALQLGLVPVGTERLDDDGLLKCIAHPGFTTSDRVTAVSGRGVGVDAVISRVRALGGSVELRSSEGEGTTLALRLPVTLAIVRALLARVGAERYALPLTHVRETLERRTAVVQPVQGRDMLLLRDEVLPLLRLREVVQLPGQAAELDGEIVVIERGERRAALVVDELTAQEDIVVKAFDGARDGLALFSGATILADGAPALIVDVGSLL</sequence>
<evidence type="ECO:0000259" key="17">
    <source>
        <dbReference type="PROSITE" id="PS50894"/>
    </source>
</evidence>
<dbReference type="Pfam" id="PF02518">
    <property type="entry name" value="HATPase_c"/>
    <property type="match status" value="1"/>
</dbReference>
<evidence type="ECO:0000256" key="13">
    <source>
        <dbReference type="ARBA" id="ARBA00035100"/>
    </source>
</evidence>
<organism evidence="19 20">
    <name type="scientific">Pseudogemmatithrix spongiicola</name>
    <dbReference type="NCBI Taxonomy" id="3062599"/>
    <lineage>
        <taxon>Bacteria</taxon>
        <taxon>Pseudomonadati</taxon>
        <taxon>Gemmatimonadota</taxon>
        <taxon>Gemmatimonadia</taxon>
        <taxon>Gemmatimonadales</taxon>
        <taxon>Gemmatimonadaceae</taxon>
        <taxon>Pseudogemmatithrix</taxon>
    </lineage>
</organism>
<dbReference type="EMBL" id="CP130613">
    <property type="protein sequence ID" value="WKW14887.1"/>
    <property type="molecule type" value="Genomic_DNA"/>
</dbReference>
<dbReference type="PROSITE" id="PS50109">
    <property type="entry name" value="HIS_KIN"/>
    <property type="match status" value="1"/>
</dbReference>
<dbReference type="GO" id="GO:0005524">
    <property type="term" value="F:ATP binding"/>
    <property type="evidence" value="ECO:0007669"/>
    <property type="project" value="UniProtKB-KW"/>
</dbReference>
<dbReference type="KEGG" id="pspc:Strain318_001249"/>
<feature type="modified residue" description="Phosphohistidine" evidence="14">
    <location>
        <position position="46"/>
    </location>
</feature>
<evidence type="ECO:0000256" key="5">
    <source>
        <dbReference type="ARBA" id="ARBA00022490"/>
    </source>
</evidence>
<dbReference type="SUPFAM" id="SSF55874">
    <property type="entry name" value="ATPase domain of HSP90 chaperone/DNA topoisomerase II/histidine kinase"/>
    <property type="match status" value="1"/>
</dbReference>
<keyword evidence="10" id="KW-0418">Kinase</keyword>
<dbReference type="SUPFAM" id="SSF55052">
    <property type="entry name" value="CheY-binding domain of CheA"/>
    <property type="match status" value="1"/>
</dbReference>
<dbReference type="SUPFAM" id="SSF47226">
    <property type="entry name" value="Histidine-containing phosphotransfer domain, HPT domain"/>
    <property type="match status" value="1"/>
</dbReference>